<evidence type="ECO:0000313" key="10">
    <source>
        <dbReference type="Proteomes" id="UP000069940"/>
    </source>
</evidence>
<comment type="subcellular location">
    <subcellularLocation>
        <location evidence="1">Mitochondrion inner membrane</location>
    </subcellularLocation>
</comment>
<evidence type="ECO:0000256" key="3">
    <source>
        <dbReference type="ARBA" id="ARBA00022792"/>
    </source>
</evidence>
<dbReference type="PANTHER" id="PTHR10510:SF11">
    <property type="entry name" value="CYTOCHROME C OXIDASE SUBUNIT 7A, MITOCHONDRIAL"/>
    <property type="match status" value="1"/>
</dbReference>
<dbReference type="VEuPathDB" id="VectorBase:AALC636_004541"/>
<feature type="transmembrane region" description="Helical" evidence="7">
    <location>
        <begin position="60"/>
        <end position="81"/>
    </location>
</feature>
<dbReference type="FunFam" id="4.10.91.10:FF:000001">
    <property type="entry name" value="Cytochrome c oxidase subunit 7A1, mitochondrial"/>
    <property type="match status" value="1"/>
</dbReference>
<dbReference type="GO" id="GO:0002082">
    <property type="term" value="P:regulation of oxidative phosphorylation"/>
    <property type="evidence" value="ECO:0007669"/>
    <property type="project" value="TreeGrafter"/>
</dbReference>
<dbReference type="EMBL" id="GAPW01006610">
    <property type="protein sequence ID" value="JAC06988.1"/>
    <property type="molecule type" value="mRNA"/>
</dbReference>
<reference evidence="9" key="3">
    <citation type="submission" date="2025-05" db="UniProtKB">
        <authorList>
            <consortium name="EnsemblMetazoa"/>
        </authorList>
    </citation>
    <scope>IDENTIFICATION</scope>
    <source>
        <strain evidence="9">Foshan</strain>
    </source>
</reference>
<evidence type="ECO:0000313" key="9">
    <source>
        <dbReference type="EnsemblMetazoa" id="AALFPA23_023906.P35632"/>
    </source>
</evidence>
<reference evidence="8" key="1">
    <citation type="journal article" date="2014" name="PLoS Negl. Trop. Dis.">
        <title>Identification and characterization of seminal fluid proteins in the Asian tiger mosquito, Aedes albopictus.</title>
        <authorList>
            <person name="Boes K.E."/>
            <person name="Ribeiro J.M."/>
            <person name="Wong A."/>
            <person name="Harrington L.C."/>
            <person name="Wolfner M.F."/>
            <person name="Sirot L.K."/>
        </authorList>
    </citation>
    <scope>NUCLEOTIDE SEQUENCE</scope>
    <source>
        <tissue evidence="8">Reproductive organs</tissue>
    </source>
</reference>
<keyword evidence="7" id="KW-1133">Transmembrane helix</keyword>
<dbReference type="EnsemblMetazoa" id="AALFPA23_023906.R35632">
    <property type="protein sequence ID" value="AALFPA23_023906.P35632"/>
    <property type="gene ID" value="AALFPA23_023906"/>
</dbReference>
<evidence type="ECO:0000256" key="4">
    <source>
        <dbReference type="ARBA" id="ARBA00022946"/>
    </source>
</evidence>
<keyword evidence="4" id="KW-0809">Transit peptide</keyword>
<evidence type="ECO:0000256" key="2">
    <source>
        <dbReference type="ARBA" id="ARBA00009331"/>
    </source>
</evidence>
<dbReference type="GO" id="GO:0006123">
    <property type="term" value="P:mitochondrial electron transport, cytochrome c to oxygen"/>
    <property type="evidence" value="ECO:0007669"/>
    <property type="project" value="InterPro"/>
</dbReference>
<dbReference type="Gene3D" id="4.10.91.10">
    <property type="entry name" value="Cytochrome c oxidase, subunit VIIa"/>
    <property type="match status" value="1"/>
</dbReference>
<dbReference type="KEGG" id="aalb:109422035"/>
<dbReference type="CDD" id="cd00928">
    <property type="entry name" value="Cyt_c_Oxidase_VIIa"/>
    <property type="match status" value="1"/>
</dbReference>
<keyword evidence="7" id="KW-0812">Transmembrane</keyword>
<sequence length="91" mass="9824">MSARNIARLAVQSTRQFSRTSAASSGEVAEGYKQLKHIQAKFQKPDGKPVHLKGGPVDQVLFGTTIVLSLVGLLGIGKLIFELSYPAKQDE</sequence>
<organism evidence="8">
    <name type="scientific">Aedes albopictus</name>
    <name type="common">Asian tiger mosquito</name>
    <name type="synonym">Stegomyia albopicta</name>
    <dbReference type="NCBI Taxonomy" id="7160"/>
    <lineage>
        <taxon>Eukaryota</taxon>
        <taxon>Metazoa</taxon>
        <taxon>Ecdysozoa</taxon>
        <taxon>Arthropoda</taxon>
        <taxon>Hexapoda</taxon>
        <taxon>Insecta</taxon>
        <taxon>Pterygota</taxon>
        <taxon>Neoptera</taxon>
        <taxon>Endopterygota</taxon>
        <taxon>Diptera</taxon>
        <taxon>Nematocera</taxon>
        <taxon>Culicoidea</taxon>
        <taxon>Culicidae</taxon>
        <taxon>Culicinae</taxon>
        <taxon>Aedini</taxon>
        <taxon>Aedes</taxon>
        <taxon>Stegomyia</taxon>
    </lineage>
</organism>
<accession>A0A023EED7</accession>
<name>A0A023EED7_AEDAL</name>
<proteinExistence type="evidence at transcript level"/>
<gene>
    <name evidence="9" type="primary">109422035</name>
</gene>
<evidence type="ECO:0000256" key="7">
    <source>
        <dbReference type="SAM" id="Phobius"/>
    </source>
</evidence>
<dbReference type="Proteomes" id="UP000069940">
    <property type="component" value="Unassembled WGS sequence"/>
</dbReference>
<keyword evidence="10" id="KW-1185">Reference proteome</keyword>
<dbReference type="AlphaFoldDB" id="A0A023EED7"/>
<keyword evidence="5" id="KW-0496">Mitochondrion</keyword>
<dbReference type="OrthoDB" id="5966508at2759"/>
<evidence type="ECO:0000313" key="8">
    <source>
        <dbReference type="EMBL" id="JAC06984.1"/>
    </source>
</evidence>
<dbReference type="GO" id="GO:0097250">
    <property type="term" value="P:mitochondrial respirasome assembly"/>
    <property type="evidence" value="ECO:0007669"/>
    <property type="project" value="TreeGrafter"/>
</dbReference>
<dbReference type="EnsemblMetazoa" id="AALFPA23_025088.R37398">
    <property type="protein sequence ID" value="AALFPA23_025088.P37398"/>
    <property type="gene ID" value="AALFPA23_025088"/>
</dbReference>
<keyword evidence="3" id="KW-0999">Mitochondrion inner membrane</keyword>
<dbReference type="InterPro" id="IPR003177">
    <property type="entry name" value="Cytc_oxidase_su7a_met"/>
</dbReference>
<comment type="similarity">
    <text evidence="2">Belongs to the cytochrome c oxidase VIIa family.</text>
</comment>
<reference evidence="10" key="2">
    <citation type="journal article" date="2015" name="Proc. Natl. Acad. Sci. U.S.A.">
        <title>Genome sequence of the Asian Tiger mosquito, Aedes albopictus, reveals insights into its biology, genetics, and evolution.</title>
        <authorList>
            <person name="Chen X.G."/>
            <person name="Jiang X."/>
            <person name="Gu J."/>
            <person name="Xu M."/>
            <person name="Wu Y."/>
            <person name="Deng Y."/>
            <person name="Zhang C."/>
            <person name="Bonizzoni M."/>
            <person name="Dermauw W."/>
            <person name="Vontas J."/>
            <person name="Armbruster P."/>
            <person name="Huang X."/>
            <person name="Yang Y."/>
            <person name="Zhang H."/>
            <person name="He W."/>
            <person name="Peng H."/>
            <person name="Liu Y."/>
            <person name="Wu K."/>
            <person name="Chen J."/>
            <person name="Lirakis M."/>
            <person name="Topalis P."/>
            <person name="Van Leeuwen T."/>
            <person name="Hall A.B."/>
            <person name="Jiang X."/>
            <person name="Thorpe C."/>
            <person name="Mueller R.L."/>
            <person name="Sun C."/>
            <person name="Waterhouse R.M."/>
            <person name="Yan G."/>
            <person name="Tu Z.J."/>
            <person name="Fang X."/>
            <person name="James A.A."/>
        </authorList>
    </citation>
    <scope>NUCLEOTIDE SEQUENCE [LARGE SCALE GENOMIC DNA]</scope>
    <source>
        <strain evidence="10">Foshan</strain>
    </source>
</reference>
<dbReference type="GO" id="GO:0005743">
    <property type="term" value="C:mitochondrial inner membrane"/>
    <property type="evidence" value="ECO:0007669"/>
    <property type="project" value="UniProtKB-SubCell"/>
</dbReference>
<evidence type="ECO:0000256" key="1">
    <source>
        <dbReference type="ARBA" id="ARBA00004273"/>
    </source>
</evidence>
<dbReference type="SUPFAM" id="SSF81419">
    <property type="entry name" value="Mitochondrial cytochrome c oxidase subunit VIIa"/>
    <property type="match status" value="1"/>
</dbReference>
<evidence type="ECO:0000256" key="6">
    <source>
        <dbReference type="ARBA" id="ARBA00023136"/>
    </source>
</evidence>
<dbReference type="EMBL" id="GAPW01006612">
    <property type="protein sequence ID" value="JAC06986.1"/>
    <property type="molecule type" value="mRNA"/>
</dbReference>
<dbReference type="InterPro" id="IPR036539">
    <property type="entry name" value="Cyt_c_oxidase_su7a_sf"/>
</dbReference>
<protein>
    <submittedName>
        <fullName evidence="8">Putative cytochrome c oxidase subunit viia</fullName>
    </submittedName>
</protein>
<dbReference type="PANTHER" id="PTHR10510">
    <property type="entry name" value="CYTOCHROME C OXIDASE POLYPEPTIDE 7A"/>
    <property type="match status" value="1"/>
</dbReference>
<evidence type="ECO:0000256" key="5">
    <source>
        <dbReference type="ARBA" id="ARBA00023128"/>
    </source>
</evidence>
<dbReference type="GO" id="GO:0045277">
    <property type="term" value="C:respiratory chain complex IV"/>
    <property type="evidence" value="ECO:0007669"/>
    <property type="project" value="InterPro"/>
</dbReference>
<dbReference type="EMBL" id="GAPW01006611">
    <property type="protein sequence ID" value="JAC06987.1"/>
    <property type="molecule type" value="mRNA"/>
</dbReference>
<dbReference type="STRING" id="7160.A0A023EED7"/>
<dbReference type="EMBL" id="GAPW01006614">
    <property type="protein sequence ID" value="JAC06984.1"/>
    <property type="molecule type" value="mRNA"/>
</dbReference>
<keyword evidence="6 7" id="KW-0472">Membrane</keyword>
<dbReference type="OMA" id="RIQTQEV"/>
<dbReference type="VEuPathDB" id="VectorBase:AALF019386"/>
<dbReference type="EMBL" id="GAPW01006613">
    <property type="protein sequence ID" value="JAC06985.1"/>
    <property type="molecule type" value="mRNA"/>
</dbReference>
<dbReference type="VEuPathDB" id="VectorBase:AALFPA_063133"/>